<evidence type="ECO:0000313" key="3">
    <source>
        <dbReference type="Proteomes" id="UP000281553"/>
    </source>
</evidence>
<feature type="compositionally biased region" description="Polar residues" evidence="1">
    <location>
        <begin position="9"/>
        <end position="21"/>
    </location>
</feature>
<accession>A0A3P7NMK9</accession>
<evidence type="ECO:0000313" key="2">
    <source>
        <dbReference type="EMBL" id="VDN35387.1"/>
    </source>
</evidence>
<dbReference type="EMBL" id="UYRU01086955">
    <property type="protein sequence ID" value="VDN35387.1"/>
    <property type="molecule type" value="Genomic_DNA"/>
</dbReference>
<keyword evidence="3" id="KW-1185">Reference proteome</keyword>
<sequence length="145" mass="16021">MIGCFATLGKNQPSSGDNSAGSEKRQLFDLQAQAEALSDIHLRGGNDDKVRADVKQLVAWSLRLLPHQQQQKRKPDPRPLQAWQSYHEQRLEQSSPAFLAGTPRPSLADLAALLVISQHKLVFNSPAGRQWSGKLTSQSAVSRRT</sequence>
<reference evidence="2 3" key="1">
    <citation type="submission" date="2018-11" db="EMBL/GenBank/DDBJ databases">
        <authorList>
            <consortium name="Pathogen Informatics"/>
        </authorList>
    </citation>
    <scope>NUCLEOTIDE SEQUENCE [LARGE SCALE GENOMIC DNA]</scope>
</reference>
<feature type="region of interest" description="Disordered" evidence="1">
    <location>
        <begin position="1"/>
        <end position="26"/>
    </location>
</feature>
<gene>
    <name evidence="2" type="ORF">DILT_LOCUS16763</name>
</gene>
<proteinExistence type="predicted"/>
<feature type="region of interest" description="Disordered" evidence="1">
    <location>
        <begin position="66"/>
        <end position="87"/>
    </location>
</feature>
<dbReference type="AlphaFoldDB" id="A0A3P7NMK9"/>
<name>A0A3P7NMK9_DIBLA</name>
<dbReference type="Proteomes" id="UP000281553">
    <property type="component" value="Unassembled WGS sequence"/>
</dbReference>
<organism evidence="2 3">
    <name type="scientific">Dibothriocephalus latus</name>
    <name type="common">Fish tapeworm</name>
    <name type="synonym">Diphyllobothrium latum</name>
    <dbReference type="NCBI Taxonomy" id="60516"/>
    <lineage>
        <taxon>Eukaryota</taxon>
        <taxon>Metazoa</taxon>
        <taxon>Spiralia</taxon>
        <taxon>Lophotrochozoa</taxon>
        <taxon>Platyhelminthes</taxon>
        <taxon>Cestoda</taxon>
        <taxon>Eucestoda</taxon>
        <taxon>Diphyllobothriidea</taxon>
        <taxon>Diphyllobothriidae</taxon>
        <taxon>Dibothriocephalus</taxon>
    </lineage>
</organism>
<evidence type="ECO:0000256" key="1">
    <source>
        <dbReference type="SAM" id="MobiDB-lite"/>
    </source>
</evidence>
<dbReference type="OrthoDB" id="10576381at2759"/>
<protein>
    <submittedName>
        <fullName evidence="2">Uncharacterized protein</fullName>
    </submittedName>
</protein>